<dbReference type="GO" id="GO:0033588">
    <property type="term" value="C:elongator holoenzyme complex"/>
    <property type="evidence" value="ECO:0007669"/>
    <property type="project" value="InterPro"/>
</dbReference>
<dbReference type="PANTHER" id="PTHR16184:SF6">
    <property type="entry name" value="ELONGATOR COMPLEX PROTEIN 6"/>
    <property type="match status" value="1"/>
</dbReference>
<dbReference type="PANTHER" id="PTHR16184">
    <property type="entry name" value="ELONGATOR COMPLEX PROTEIN 6"/>
    <property type="match status" value="1"/>
</dbReference>
<comment type="similarity">
    <text evidence="2">Belongs to the ELP6 family.</text>
</comment>
<proteinExistence type="inferred from homology"/>
<comment type="pathway">
    <text evidence="1">tRNA modification; 5-methoxycarbonylmethyl-2-thiouridine-tRNA biosynthesis.</text>
</comment>
<organism evidence="4 5">
    <name type="scientific">Corynespora cassiicola Philippines</name>
    <dbReference type="NCBI Taxonomy" id="1448308"/>
    <lineage>
        <taxon>Eukaryota</taxon>
        <taxon>Fungi</taxon>
        <taxon>Dikarya</taxon>
        <taxon>Ascomycota</taxon>
        <taxon>Pezizomycotina</taxon>
        <taxon>Dothideomycetes</taxon>
        <taxon>Pleosporomycetidae</taxon>
        <taxon>Pleosporales</taxon>
        <taxon>Corynesporascaceae</taxon>
        <taxon>Corynespora</taxon>
    </lineage>
</organism>
<dbReference type="AlphaFoldDB" id="A0A2T2NXD5"/>
<keyword evidence="5" id="KW-1185">Reference proteome</keyword>
<feature type="region of interest" description="Disordered" evidence="3">
    <location>
        <begin position="166"/>
        <end position="185"/>
    </location>
</feature>
<evidence type="ECO:0000256" key="2">
    <source>
        <dbReference type="ARBA" id="ARBA00008837"/>
    </source>
</evidence>
<evidence type="ECO:0000313" key="5">
    <source>
        <dbReference type="Proteomes" id="UP000240883"/>
    </source>
</evidence>
<dbReference type="UniPathway" id="UPA00988"/>
<dbReference type="GO" id="GO:0002098">
    <property type="term" value="P:tRNA wobble uridine modification"/>
    <property type="evidence" value="ECO:0007669"/>
    <property type="project" value="InterPro"/>
</dbReference>
<evidence type="ECO:0000256" key="3">
    <source>
        <dbReference type="SAM" id="MobiDB-lite"/>
    </source>
</evidence>
<dbReference type="OrthoDB" id="9995306at2759"/>
<reference evidence="4 5" key="1">
    <citation type="journal article" date="2018" name="Front. Microbiol.">
        <title>Genome-Wide Analysis of Corynespora cassiicola Leaf Fall Disease Putative Effectors.</title>
        <authorList>
            <person name="Lopez D."/>
            <person name="Ribeiro S."/>
            <person name="Label P."/>
            <person name="Fumanal B."/>
            <person name="Venisse J.S."/>
            <person name="Kohler A."/>
            <person name="de Oliveira R.R."/>
            <person name="Labutti K."/>
            <person name="Lipzen A."/>
            <person name="Lail K."/>
            <person name="Bauer D."/>
            <person name="Ohm R.A."/>
            <person name="Barry K.W."/>
            <person name="Spatafora J."/>
            <person name="Grigoriev I.V."/>
            <person name="Martin F.M."/>
            <person name="Pujade-Renaud V."/>
        </authorList>
    </citation>
    <scope>NUCLEOTIDE SEQUENCE [LARGE SCALE GENOMIC DNA]</scope>
    <source>
        <strain evidence="4 5">Philippines</strain>
    </source>
</reference>
<evidence type="ECO:0000256" key="1">
    <source>
        <dbReference type="ARBA" id="ARBA00005043"/>
    </source>
</evidence>
<sequence>MPPSISTRIPPLLHPYIRLTKDESILLLTSTLGASANWLIIRFLCDALNAQPQRGDGDGSGEAIPGSGSDTRVILVSWLREYEFWRAEARKGAGVDLERARREGRFAFVDGLSGLFGGDQSAGASPGAQVAPPTSRSLPTRAPQTLPVRGPPPPAAAAVGRTIQARGPSTQTNAPSPTPAPQPTIQQGIYTLTSPALPHLKSTLQTALTSPSPPPKKTLLILDNPDALLALDPSLTPASLSSLLLSLHASSISHMLVHMQSDNPLLSPSAPVPQPLELAQHDFLVRIAHASSRILGVRVLDTGVARDVSGVVRVTRAAGGGFAGGLGLGLGEEEEEEEGLWGENGSGKEFLYQVRGDGGVRVFERGAGGEG</sequence>
<feature type="region of interest" description="Disordered" evidence="3">
    <location>
        <begin position="119"/>
        <end position="158"/>
    </location>
</feature>
<dbReference type="InterPro" id="IPR018627">
    <property type="entry name" value="ELP6"/>
</dbReference>
<evidence type="ECO:0008006" key="6">
    <source>
        <dbReference type="Google" id="ProtNLM"/>
    </source>
</evidence>
<dbReference type="Gene3D" id="3.40.50.300">
    <property type="entry name" value="P-loop containing nucleotide triphosphate hydrolases"/>
    <property type="match status" value="1"/>
</dbReference>
<gene>
    <name evidence="4" type="ORF">BS50DRAFT_662171</name>
</gene>
<dbReference type="Proteomes" id="UP000240883">
    <property type="component" value="Unassembled WGS sequence"/>
</dbReference>
<evidence type="ECO:0000313" key="4">
    <source>
        <dbReference type="EMBL" id="PSN70082.1"/>
    </source>
</evidence>
<protein>
    <recommendedName>
        <fullName evidence="6">Elongator complex protein 6</fullName>
    </recommendedName>
</protein>
<dbReference type="InterPro" id="IPR027417">
    <property type="entry name" value="P-loop_NTPase"/>
</dbReference>
<dbReference type="EMBL" id="KZ678132">
    <property type="protein sequence ID" value="PSN70082.1"/>
    <property type="molecule type" value="Genomic_DNA"/>
</dbReference>
<accession>A0A2T2NXD5</accession>
<name>A0A2T2NXD5_CORCC</name>